<dbReference type="InterPro" id="IPR013762">
    <property type="entry name" value="Integrase-like_cat_sf"/>
</dbReference>
<dbReference type="Pfam" id="PF00589">
    <property type="entry name" value="Phage_integrase"/>
    <property type="match status" value="1"/>
</dbReference>
<comment type="caution">
    <text evidence="5">The sequence shown here is derived from an EMBL/GenBank/DDBJ whole genome shotgun (WGS) entry which is preliminary data.</text>
</comment>
<feature type="domain" description="Tyr recombinase" evidence="4">
    <location>
        <begin position="219"/>
        <end position="393"/>
    </location>
</feature>
<dbReference type="OrthoDB" id="1098628at2"/>
<reference evidence="5 6" key="1">
    <citation type="submission" date="2018-07" db="EMBL/GenBank/DDBJ databases">
        <title>Chryseobacterium lacus sp. nov., isolated from lake water.</title>
        <authorList>
            <person name="Li C.-M."/>
        </authorList>
    </citation>
    <scope>NUCLEOTIDE SEQUENCE [LARGE SCALE GENOMIC DNA]</scope>
    <source>
        <strain evidence="5 6">YLOS41</strain>
    </source>
</reference>
<protein>
    <submittedName>
        <fullName evidence="5">Site-specific integrase</fullName>
    </submittedName>
</protein>
<dbReference type="PANTHER" id="PTHR30349">
    <property type="entry name" value="PHAGE INTEGRASE-RELATED"/>
    <property type="match status" value="1"/>
</dbReference>
<evidence type="ECO:0000313" key="6">
    <source>
        <dbReference type="Proteomes" id="UP000252172"/>
    </source>
</evidence>
<accession>A0A368MVR5</accession>
<dbReference type="InterPro" id="IPR011010">
    <property type="entry name" value="DNA_brk_join_enz"/>
</dbReference>
<proteinExistence type="inferred from homology"/>
<evidence type="ECO:0000256" key="2">
    <source>
        <dbReference type="ARBA" id="ARBA00023125"/>
    </source>
</evidence>
<name>A0A368MVR5_9FLAO</name>
<organism evidence="5 6">
    <name type="scientific">Chryseobacterium lacus</name>
    <dbReference type="NCBI Taxonomy" id="2058346"/>
    <lineage>
        <taxon>Bacteria</taxon>
        <taxon>Pseudomonadati</taxon>
        <taxon>Bacteroidota</taxon>
        <taxon>Flavobacteriia</taxon>
        <taxon>Flavobacteriales</taxon>
        <taxon>Weeksellaceae</taxon>
        <taxon>Chryseobacterium group</taxon>
        <taxon>Chryseobacterium</taxon>
    </lineage>
</organism>
<keyword evidence="3" id="KW-0233">DNA recombination</keyword>
<sequence>MKPMNLSILFLLRRNRTNEKGFCPIECRITFHKLRKPFSTGLFINPDHWNSKKQKAHALSPENEVLNNQLSLIRQKVNQAFLILKIQKDTFDVEDIYLQYKGENIRTEKSLLEAYNLHNVRMKKLIGIEYSESTYKKFEESKNHIKSFMKHKIGSSNILLKDLNMKFLHDFDYYMKVEKKLKQVTINKHIERLRKIIKLALAEGFLERDPFLLFSPKKIITEVIYLNTEELKLMEKYSFSQERLQKVADMFIFCCYTGLPYQEMASLKHENIIQGFDGKKWIQIYRQKTKKTLTIPLLRKAEDILLKYEQNIEILPVISNQHFNSFLKEIAEILGIKKRITHHTARKTFASTVLLYNDISMEIVSELLGHSNIRVTQKHYAKVVQRKVSEQMINLDKKLN</sequence>
<dbReference type="Gene3D" id="1.10.443.10">
    <property type="entry name" value="Intergrase catalytic core"/>
    <property type="match status" value="1"/>
</dbReference>
<evidence type="ECO:0000256" key="3">
    <source>
        <dbReference type="ARBA" id="ARBA00023172"/>
    </source>
</evidence>
<dbReference type="Gene3D" id="1.10.150.130">
    <property type="match status" value="1"/>
</dbReference>
<dbReference type="GO" id="GO:0015074">
    <property type="term" value="P:DNA integration"/>
    <property type="evidence" value="ECO:0007669"/>
    <property type="project" value="InterPro"/>
</dbReference>
<dbReference type="SUPFAM" id="SSF56349">
    <property type="entry name" value="DNA breaking-rejoining enzymes"/>
    <property type="match status" value="1"/>
</dbReference>
<dbReference type="EMBL" id="QPIE01000007">
    <property type="protein sequence ID" value="RCU42292.1"/>
    <property type="molecule type" value="Genomic_DNA"/>
</dbReference>
<comment type="similarity">
    <text evidence="1">Belongs to the 'phage' integrase family.</text>
</comment>
<dbReference type="InterPro" id="IPR002104">
    <property type="entry name" value="Integrase_catalytic"/>
</dbReference>
<keyword evidence="2" id="KW-0238">DNA-binding</keyword>
<dbReference type="PANTHER" id="PTHR30349:SF64">
    <property type="entry name" value="PROPHAGE INTEGRASE INTD-RELATED"/>
    <property type="match status" value="1"/>
</dbReference>
<gene>
    <name evidence="5" type="ORF">DQ356_10215</name>
</gene>
<dbReference type="InterPro" id="IPR050090">
    <property type="entry name" value="Tyrosine_recombinase_XerCD"/>
</dbReference>
<dbReference type="GO" id="GO:0003677">
    <property type="term" value="F:DNA binding"/>
    <property type="evidence" value="ECO:0007669"/>
    <property type="project" value="UniProtKB-KW"/>
</dbReference>
<dbReference type="Pfam" id="PF13102">
    <property type="entry name" value="Phage_int_SAM_5"/>
    <property type="match status" value="1"/>
</dbReference>
<dbReference type="Pfam" id="PF17293">
    <property type="entry name" value="Arm-DNA-bind_5"/>
    <property type="match status" value="1"/>
</dbReference>
<dbReference type="InterPro" id="IPR025269">
    <property type="entry name" value="SAM-like_dom"/>
</dbReference>
<dbReference type="InterPro" id="IPR010998">
    <property type="entry name" value="Integrase_recombinase_N"/>
</dbReference>
<dbReference type="AlphaFoldDB" id="A0A368MVR5"/>
<dbReference type="InterPro" id="IPR035386">
    <property type="entry name" value="Arm-DNA-bind_5"/>
</dbReference>
<dbReference type="Proteomes" id="UP000252172">
    <property type="component" value="Unassembled WGS sequence"/>
</dbReference>
<evidence type="ECO:0000313" key="5">
    <source>
        <dbReference type="EMBL" id="RCU42292.1"/>
    </source>
</evidence>
<dbReference type="CDD" id="cd01185">
    <property type="entry name" value="INTN1_C_like"/>
    <property type="match status" value="1"/>
</dbReference>
<dbReference type="GO" id="GO:0006310">
    <property type="term" value="P:DNA recombination"/>
    <property type="evidence" value="ECO:0007669"/>
    <property type="project" value="UniProtKB-KW"/>
</dbReference>
<keyword evidence="6" id="KW-1185">Reference proteome</keyword>
<evidence type="ECO:0000256" key="1">
    <source>
        <dbReference type="ARBA" id="ARBA00008857"/>
    </source>
</evidence>
<dbReference type="PROSITE" id="PS51898">
    <property type="entry name" value="TYR_RECOMBINASE"/>
    <property type="match status" value="1"/>
</dbReference>
<evidence type="ECO:0000259" key="4">
    <source>
        <dbReference type="PROSITE" id="PS51898"/>
    </source>
</evidence>